<gene>
    <name evidence="1" type="ORF">G443_002441</name>
</gene>
<reference evidence="1 2" key="1">
    <citation type="submission" date="2013-07" db="EMBL/GenBank/DDBJ databases">
        <authorList>
            <consortium name="DOE Joint Genome Institute"/>
            <person name="Reeve W."/>
            <person name="Huntemann M."/>
            <person name="Han J."/>
            <person name="Chen A."/>
            <person name="Kyrpides N."/>
            <person name="Mavromatis K."/>
            <person name="Markowitz V."/>
            <person name="Palaniappan K."/>
            <person name="Ivanova N."/>
            <person name="Schaumberg A."/>
            <person name="Pati A."/>
            <person name="Liolios K."/>
            <person name="Nordberg H.P."/>
            <person name="Cantor M.N."/>
            <person name="Hua S.X."/>
            <person name="Woyke T."/>
        </authorList>
    </citation>
    <scope>NUCLEOTIDE SEQUENCE [LARGE SCALE GENOMIC DNA]</scope>
    <source>
        <strain evidence="1 2">DSM 43889</strain>
    </source>
</reference>
<evidence type="ECO:0008006" key="3">
    <source>
        <dbReference type="Google" id="ProtNLM"/>
    </source>
</evidence>
<name>A0ABT1JKA9_ACTCY</name>
<dbReference type="Proteomes" id="UP000791080">
    <property type="component" value="Unassembled WGS sequence"/>
</dbReference>
<accession>A0ABT1JKA9</accession>
<evidence type="ECO:0000313" key="1">
    <source>
        <dbReference type="EMBL" id="MCP2332171.1"/>
    </source>
</evidence>
<evidence type="ECO:0000313" key="2">
    <source>
        <dbReference type="Proteomes" id="UP000791080"/>
    </source>
</evidence>
<dbReference type="RefSeq" id="WP_253860205.1">
    <property type="nucleotide sequence ID" value="NZ_AUBJ02000001.1"/>
</dbReference>
<protein>
    <recommendedName>
        <fullName evidence="3">Tetratricopeptide repeat protein</fullName>
    </recommendedName>
</protein>
<sequence>MFGLERGLREFASFCHQLRWDPPASAGGEVRVAAAGGDADDYEPWCRPLRLLAAGRIAEAREAACRVPESPQDLFLEARLCLRAVSASLLADRETSDRLYEELSPAEAEIAGAGSGLVALRPVAHHLGDLAWTLGRPGAAVEHYDRARALAEGVGAPHWARAAEQARAAVRSRSSRG</sequence>
<proteinExistence type="predicted"/>
<reference evidence="1 2" key="2">
    <citation type="submission" date="2022-06" db="EMBL/GenBank/DDBJ databases">
        <title>Genomic Encyclopedia of Type Strains, Phase I: the one thousand microbial genomes (KMG-I) project.</title>
        <authorList>
            <person name="Kyrpides N."/>
        </authorList>
    </citation>
    <scope>NUCLEOTIDE SEQUENCE [LARGE SCALE GENOMIC DNA]</scope>
    <source>
        <strain evidence="1 2">DSM 43889</strain>
    </source>
</reference>
<comment type="caution">
    <text evidence="1">The sequence shown here is derived from an EMBL/GenBank/DDBJ whole genome shotgun (WGS) entry which is preliminary data.</text>
</comment>
<dbReference type="EMBL" id="AUBJ02000001">
    <property type="protein sequence ID" value="MCP2332171.1"/>
    <property type="molecule type" value="Genomic_DNA"/>
</dbReference>
<organism evidence="1 2">
    <name type="scientific">Actinoalloteichus caeruleus DSM 43889</name>
    <dbReference type="NCBI Taxonomy" id="1120930"/>
    <lineage>
        <taxon>Bacteria</taxon>
        <taxon>Bacillati</taxon>
        <taxon>Actinomycetota</taxon>
        <taxon>Actinomycetes</taxon>
        <taxon>Pseudonocardiales</taxon>
        <taxon>Pseudonocardiaceae</taxon>
        <taxon>Actinoalloteichus</taxon>
        <taxon>Actinoalloteichus cyanogriseus</taxon>
    </lineage>
</organism>
<keyword evidence="2" id="KW-1185">Reference proteome</keyword>